<dbReference type="EMBL" id="JADGJH010001286">
    <property type="protein sequence ID" value="KAJ3115515.1"/>
    <property type="molecule type" value="Genomic_DNA"/>
</dbReference>
<name>A0AAD5SZJ2_9FUNG</name>
<sequence length="850" mass="88420">MECTVTLPPHALTAQGLSTPWAVTGCDQTVNPTFAECVVFDPFAGTFGVYSPLLINQGSTNFIIPVVPTLPVNGVVGCWFGTNGVSTTLAGATAAANCTSPNTALLQFAACNAPNFFAAAKKTKIIIPPLGIGKNGKPCYTTRSFEIVDMDQSDNVVTTFLQDPGTNRLAQKTVKNLAALPNATEVSNGSDNLLLDAFYRPALGCTVFTAPNLADPTGPPVGALALNEIQANALQAPPVALIPPHDPFTLDANGNPDFIKQSIYRANVNQPPPNNATSAEQSLQYCLDFLNVTAPGFITDLKFLIGQPSPAPANGKDLFTFLGQRFAASWIGLTCNVLVPVTDAHGNAVAGPLTANFDGNGVCISVTFNTPNLVKLLLENGGPTVEALALGVSFTTTSTTTTTTTSTSTTKTKTKPTTTTSTTATVNKTSAKVTTTTTTTTTTTAPTATSMNCVVTLPPHALTAHGLSTPWTVTGCDQTVNPTFAECVVVDPATGTFGVYSPLLINQGSTNFIIPVVPTLPVNGVVGCWFGTNGVSTTLAGATAAANCTSPNTALLQFAACNAPNFFAAAKKTKIIIPPLGIGKNGKPCYTTRSFEIVDMDQSDNVVTTFLQDPGTNRLAQKTVKNLAALPNATEVSNGSDNLLLDAFYRPALGCTVFTAPNLADPTGPPVGALALNEIQANALQAPPVALIPPHDPFTLDANGNPDFIKQSIYRANVNQPPPNNATSAEQSLQYCLDFLNVTAPGFITDLKFLIGQPSPAPANGKDLFTFLGQRFAASWIGLTCNVLVPVTDAHGNAVAGPLTANFDGNGVCISVTFNTPNLVKLLLENGGPTVEALALVLKLIITPLH</sequence>
<evidence type="ECO:0000313" key="3">
    <source>
        <dbReference type="Proteomes" id="UP001211907"/>
    </source>
</evidence>
<accession>A0AAD5SZJ2</accession>
<comment type="caution">
    <text evidence="2">The sequence shown here is derived from an EMBL/GenBank/DDBJ whole genome shotgun (WGS) entry which is preliminary data.</text>
</comment>
<dbReference type="Proteomes" id="UP001211907">
    <property type="component" value="Unassembled WGS sequence"/>
</dbReference>
<protein>
    <submittedName>
        <fullName evidence="2">Uncharacterized protein</fullName>
    </submittedName>
</protein>
<gene>
    <name evidence="2" type="ORF">HK100_001318</name>
</gene>
<dbReference type="AlphaFoldDB" id="A0AAD5SZJ2"/>
<proteinExistence type="predicted"/>
<feature type="region of interest" description="Disordered" evidence="1">
    <location>
        <begin position="398"/>
        <end position="421"/>
    </location>
</feature>
<reference evidence="2" key="1">
    <citation type="submission" date="2020-05" db="EMBL/GenBank/DDBJ databases">
        <title>Phylogenomic resolution of chytrid fungi.</title>
        <authorList>
            <person name="Stajich J.E."/>
            <person name="Amses K."/>
            <person name="Simmons R."/>
            <person name="Seto K."/>
            <person name="Myers J."/>
            <person name="Bonds A."/>
            <person name="Quandt C.A."/>
            <person name="Barry K."/>
            <person name="Liu P."/>
            <person name="Grigoriev I."/>
            <person name="Longcore J.E."/>
            <person name="James T.Y."/>
        </authorList>
    </citation>
    <scope>NUCLEOTIDE SEQUENCE</scope>
    <source>
        <strain evidence="2">JEL0513</strain>
    </source>
</reference>
<keyword evidence="3" id="KW-1185">Reference proteome</keyword>
<evidence type="ECO:0000313" key="2">
    <source>
        <dbReference type="EMBL" id="KAJ3115515.1"/>
    </source>
</evidence>
<organism evidence="2 3">
    <name type="scientific">Physocladia obscura</name>
    <dbReference type="NCBI Taxonomy" id="109957"/>
    <lineage>
        <taxon>Eukaryota</taxon>
        <taxon>Fungi</taxon>
        <taxon>Fungi incertae sedis</taxon>
        <taxon>Chytridiomycota</taxon>
        <taxon>Chytridiomycota incertae sedis</taxon>
        <taxon>Chytridiomycetes</taxon>
        <taxon>Chytridiales</taxon>
        <taxon>Chytriomycetaceae</taxon>
        <taxon>Physocladia</taxon>
    </lineage>
</organism>
<evidence type="ECO:0000256" key="1">
    <source>
        <dbReference type="SAM" id="MobiDB-lite"/>
    </source>
</evidence>